<feature type="binding site" evidence="8">
    <location>
        <position position="67"/>
    </location>
    <ligand>
        <name>ATP</name>
        <dbReference type="ChEBI" id="CHEBI:30616"/>
    </ligand>
</feature>
<evidence type="ECO:0000313" key="10">
    <source>
        <dbReference type="Proteomes" id="UP000198809"/>
    </source>
</evidence>
<dbReference type="SUPFAM" id="SSF55874">
    <property type="entry name" value="ATPase domain of HSP90 chaperone/DNA topoisomerase II/histidine kinase"/>
    <property type="match status" value="1"/>
</dbReference>
<comment type="subunit">
    <text evidence="7">Homodimer.</text>
</comment>
<protein>
    <recommendedName>
        <fullName evidence="7">Chaperone protein HtpG</fullName>
    </recommendedName>
    <alternativeName>
        <fullName evidence="7">Heat shock protein HtpG</fullName>
    </alternativeName>
    <alternativeName>
        <fullName evidence="7">High temperature protein G</fullName>
    </alternativeName>
</protein>
<dbReference type="InterPro" id="IPR036890">
    <property type="entry name" value="HATPase_C_sf"/>
</dbReference>
<organism evidence="9 10">
    <name type="scientific">Paenibacillus sophorae</name>
    <dbReference type="NCBI Taxonomy" id="1333845"/>
    <lineage>
        <taxon>Bacteria</taxon>
        <taxon>Bacillati</taxon>
        <taxon>Bacillota</taxon>
        <taxon>Bacilli</taxon>
        <taxon>Bacillales</taxon>
        <taxon>Paenibacillaceae</taxon>
        <taxon>Paenibacillus</taxon>
    </lineage>
</organism>
<feature type="binding site" evidence="8">
    <location>
        <position position="199"/>
    </location>
    <ligand>
        <name>ATP</name>
        <dbReference type="ChEBI" id="CHEBI:30616"/>
    </ligand>
</feature>
<feature type="region of interest" description="A; substrate-binding" evidence="7">
    <location>
        <begin position="1"/>
        <end position="373"/>
    </location>
</feature>
<dbReference type="PIRSF" id="PIRSF002583">
    <property type="entry name" value="Hsp90"/>
    <property type="match status" value="1"/>
</dbReference>
<dbReference type="PROSITE" id="PS00298">
    <property type="entry name" value="HSP90"/>
    <property type="match status" value="1"/>
</dbReference>
<dbReference type="InterPro" id="IPR037196">
    <property type="entry name" value="HSP90_C"/>
</dbReference>
<sequence>MIRVLICAKEMVDMLFRKTISVIVFFREGEYSMVKKQFQAESKRLLEMMINSIYTQREIFLRELISNASDAIDKIYYKALTDESLTFNKEDYFIKLTADKENRTLTLSDTGIGMTQEELENNLGVIAKSGSLAFKKENEAKDGHNIIGQFGVGFYSAFMVADTVTVISRPLGSDTAFKWESEGADGYSIEPTGKDSVGTDIILKIKDNTEEDNYDEFLEEYRLKSIIKKYSDFIRYPIKMDIAQSKLKEGSENEYEQTIEEQTVNSMVPIWRKNKSELKDEDYENFYQEKRYGFDKPLKHIHISADGAVVYNAILFIPENTPFDYYTKEYEKGLELYSNGVLIMNKCGDLLPDYFSFVKGMVDSEDLSLNISRELLQHDRQLSLIAKNIKNKIKSALQSLLKDEREQYEKFYNAFGRQIKFGVYSDYGINKDTLQDLLLFHSSKEKKLVSLDEYVSRMPEDQKYIYYASGESIERIEKLPQTEVVADKGYEILYFTDDIDEFAIKMLMNYKDKEFKSVSSGDLGIDTEEQDKAAENADTENKDLFEAMKDVLSGKVKSVKASKRLKSHPVCLSSEGDLTIEMEKTLRAMPNSTDVQADKVLEINVNHDVFKSLKNAQEKDTEKLALYTNLLYNQALLIEGLPVGDPVEFTNDICKIMV</sequence>
<dbReference type="InterPro" id="IPR019805">
    <property type="entry name" value="Heat_shock_protein_90_CS"/>
</dbReference>
<evidence type="ECO:0000256" key="6">
    <source>
        <dbReference type="ARBA" id="ARBA00023186"/>
    </source>
</evidence>
<name>A0A1H8RN05_9BACL</name>
<dbReference type="GO" id="GO:0140662">
    <property type="term" value="F:ATP-dependent protein folding chaperone"/>
    <property type="evidence" value="ECO:0007669"/>
    <property type="project" value="InterPro"/>
</dbReference>
<dbReference type="Pfam" id="PF13589">
    <property type="entry name" value="HATPase_c_3"/>
    <property type="match status" value="1"/>
</dbReference>
<proteinExistence type="inferred from homology"/>
<evidence type="ECO:0000256" key="7">
    <source>
        <dbReference type="HAMAP-Rule" id="MF_00505"/>
    </source>
</evidence>
<gene>
    <name evidence="7" type="primary">htpG</name>
    <name evidence="9" type="ORF">SAMN04487895_11014</name>
</gene>
<reference evidence="9 10" key="1">
    <citation type="submission" date="2016-10" db="EMBL/GenBank/DDBJ databases">
        <authorList>
            <person name="de Groot N.N."/>
        </authorList>
    </citation>
    <scope>NUCLEOTIDE SEQUENCE [LARGE SCALE GENOMIC DNA]</scope>
    <source>
        <strain evidence="9 10">CGMCC 1.10238</strain>
    </source>
</reference>
<keyword evidence="5 7" id="KW-0346">Stress response</keyword>
<evidence type="ECO:0000313" key="9">
    <source>
        <dbReference type="EMBL" id="SEO67677.1"/>
    </source>
</evidence>
<dbReference type="NCBIfam" id="NF003555">
    <property type="entry name" value="PRK05218.1"/>
    <property type="match status" value="1"/>
</dbReference>
<feature type="binding site" evidence="8">
    <location>
        <position position="114"/>
    </location>
    <ligand>
        <name>ATP</name>
        <dbReference type="ChEBI" id="CHEBI:30616"/>
    </ligand>
</feature>
<dbReference type="CDD" id="cd16927">
    <property type="entry name" value="HATPase_Hsp90-like"/>
    <property type="match status" value="1"/>
</dbReference>
<feature type="binding site" evidence="8">
    <location>
        <begin position="149"/>
        <end position="154"/>
    </location>
    <ligand>
        <name>ATP</name>
        <dbReference type="ChEBI" id="CHEBI:30616"/>
    </ligand>
</feature>
<feature type="binding site" evidence="8">
    <location>
        <position position="373"/>
    </location>
    <ligand>
        <name>ATP</name>
        <dbReference type="ChEBI" id="CHEBI:30616"/>
    </ligand>
</feature>
<dbReference type="InterPro" id="IPR020575">
    <property type="entry name" value="Hsp90_N"/>
</dbReference>
<dbReference type="Gene3D" id="1.20.120.790">
    <property type="entry name" value="Heat shock protein 90, C-terminal domain"/>
    <property type="match status" value="1"/>
</dbReference>
<feature type="region of interest" description="C" evidence="7">
    <location>
        <begin position="585"/>
        <end position="658"/>
    </location>
</feature>
<dbReference type="Gene3D" id="3.40.50.11260">
    <property type="match status" value="1"/>
</dbReference>
<dbReference type="InterPro" id="IPR020568">
    <property type="entry name" value="Ribosomal_Su5_D2-typ_SF"/>
</dbReference>
<dbReference type="FunFam" id="3.40.50.11260:FF:000008">
    <property type="entry name" value="Chaperone protein HtpG"/>
    <property type="match status" value="1"/>
</dbReference>
<dbReference type="PRINTS" id="PR00775">
    <property type="entry name" value="HEATSHOCK90"/>
</dbReference>
<feature type="binding site" evidence="8">
    <location>
        <position position="122"/>
    </location>
    <ligand>
        <name>ATP</name>
        <dbReference type="ChEBI" id="CHEBI:30616"/>
    </ligand>
</feature>
<comment type="subcellular location">
    <subcellularLocation>
        <location evidence="7">Cytoplasm</location>
    </subcellularLocation>
</comment>
<evidence type="ECO:0000256" key="3">
    <source>
        <dbReference type="ARBA" id="ARBA00022741"/>
    </source>
</evidence>
<comment type="caution">
    <text evidence="7">Lacks conserved residue(s) required for the propagation of feature annotation.</text>
</comment>
<dbReference type="InterPro" id="IPR001404">
    <property type="entry name" value="Hsp90_fam"/>
</dbReference>
<evidence type="ECO:0000256" key="8">
    <source>
        <dbReference type="PIRSR" id="PIRSR002583-1"/>
    </source>
</evidence>
<keyword evidence="4 7" id="KW-0067">ATP-binding</keyword>
<dbReference type="EMBL" id="FODH01000010">
    <property type="protein sequence ID" value="SEO67677.1"/>
    <property type="molecule type" value="Genomic_DNA"/>
</dbReference>
<evidence type="ECO:0000256" key="1">
    <source>
        <dbReference type="ARBA" id="ARBA00008239"/>
    </source>
</evidence>
<feature type="binding site" evidence="8">
    <location>
        <begin position="129"/>
        <end position="130"/>
    </location>
    <ligand>
        <name>ATP</name>
        <dbReference type="ChEBI" id="CHEBI:30616"/>
    </ligand>
</feature>
<dbReference type="GO" id="GO:0016887">
    <property type="term" value="F:ATP hydrolysis activity"/>
    <property type="evidence" value="ECO:0007669"/>
    <property type="project" value="InterPro"/>
</dbReference>
<evidence type="ECO:0000256" key="5">
    <source>
        <dbReference type="ARBA" id="ARBA00023016"/>
    </source>
</evidence>
<evidence type="ECO:0000256" key="2">
    <source>
        <dbReference type="ARBA" id="ARBA00022490"/>
    </source>
</evidence>
<dbReference type="STRING" id="1333845.SAMN04487895_11014"/>
<dbReference type="PANTHER" id="PTHR11528">
    <property type="entry name" value="HEAT SHOCK PROTEIN 90 FAMILY MEMBER"/>
    <property type="match status" value="1"/>
</dbReference>
<dbReference type="Proteomes" id="UP000198809">
    <property type="component" value="Unassembled WGS sequence"/>
</dbReference>
<dbReference type="AlphaFoldDB" id="A0A1H8RN05"/>
<dbReference type="GO" id="GO:0051082">
    <property type="term" value="F:unfolded protein binding"/>
    <property type="evidence" value="ECO:0007669"/>
    <property type="project" value="UniProtKB-UniRule"/>
</dbReference>
<dbReference type="SUPFAM" id="SSF110942">
    <property type="entry name" value="HSP90 C-terminal domain"/>
    <property type="match status" value="1"/>
</dbReference>
<keyword evidence="2 7" id="KW-0963">Cytoplasm</keyword>
<dbReference type="Gene3D" id="3.30.565.10">
    <property type="entry name" value="Histidine kinase-like ATPase, C-terminal domain"/>
    <property type="match status" value="1"/>
</dbReference>
<dbReference type="HAMAP" id="MF_00505">
    <property type="entry name" value="HSP90"/>
    <property type="match status" value="1"/>
</dbReference>
<dbReference type="GO" id="GO:0005737">
    <property type="term" value="C:cytoplasm"/>
    <property type="evidence" value="ECO:0007669"/>
    <property type="project" value="UniProtKB-SubCell"/>
</dbReference>
<keyword evidence="3 7" id="KW-0547">Nucleotide-binding</keyword>
<dbReference type="Gene3D" id="3.30.230.80">
    <property type="match status" value="1"/>
</dbReference>
<evidence type="ECO:0000256" key="4">
    <source>
        <dbReference type="ARBA" id="ARBA00022840"/>
    </source>
</evidence>
<comment type="function">
    <text evidence="7">Molecular chaperone. Has ATPase activity.</text>
</comment>
<accession>A0A1H8RN05</accession>
<feature type="binding site" evidence="8">
    <location>
        <position position="109"/>
    </location>
    <ligand>
        <name>ATP</name>
        <dbReference type="ChEBI" id="CHEBI:30616"/>
    </ligand>
</feature>
<dbReference type="FunFam" id="1.20.120.790:FF:000006">
    <property type="entry name" value="Chaperone protein HtpG"/>
    <property type="match status" value="1"/>
</dbReference>
<feature type="binding site" evidence="8">
    <location>
        <position position="128"/>
    </location>
    <ligand>
        <name>ATP</name>
        <dbReference type="ChEBI" id="CHEBI:30616"/>
    </ligand>
</feature>
<dbReference type="Pfam" id="PF00183">
    <property type="entry name" value="HSP90"/>
    <property type="match status" value="1"/>
</dbReference>
<dbReference type="SUPFAM" id="SSF54211">
    <property type="entry name" value="Ribosomal protein S5 domain 2-like"/>
    <property type="match status" value="1"/>
</dbReference>
<keyword evidence="6 7" id="KW-0143">Chaperone</keyword>
<feature type="binding site" evidence="8">
    <location>
        <position position="63"/>
    </location>
    <ligand>
        <name>ATP</name>
        <dbReference type="ChEBI" id="CHEBI:30616"/>
    </ligand>
</feature>
<dbReference type="GO" id="GO:0005524">
    <property type="term" value="F:ATP binding"/>
    <property type="evidence" value="ECO:0007669"/>
    <property type="project" value="UniProtKB-UniRule"/>
</dbReference>
<dbReference type="FunFam" id="3.30.565.10:FF:000357">
    <property type="entry name" value="Heat shock protein HSP 90-beta"/>
    <property type="match status" value="1"/>
</dbReference>
<comment type="similarity">
    <text evidence="1 7">Belongs to the heat shock protein 90 family.</text>
</comment>